<dbReference type="RefSeq" id="WP_275684215.1">
    <property type="nucleotide sequence ID" value="NZ_JAJLJH010000007.1"/>
</dbReference>
<evidence type="ECO:0000256" key="3">
    <source>
        <dbReference type="ARBA" id="ARBA00023012"/>
    </source>
</evidence>
<dbReference type="GO" id="GO:0000155">
    <property type="term" value="F:phosphorelay sensor kinase activity"/>
    <property type="evidence" value="ECO:0007669"/>
    <property type="project" value="InterPro"/>
</dbReference>
<dbReference type="SUPFAM" id="SSF55874">
    <property type="entry name" value="ATPase domain of HSP90 chaperone/DNA topoisomerase II/histidine kinase"/>
    <property type="match status" value="1"/>
</dbReference>
<feature type="transmembrane region" description="Helical" evidence="4">
    <location>
        <begin position="103"/>
        <end position="128"/>
    </location>
</feature>
<organism evidence="7 8">
    <name type="scientific">Scleromatobacter humisilvae</name>
    <dbReference type="NCBI Taxonomy" id="2897159"/>
    <lineage>
        <taxon>Bacteria</taxon>
        <taxon>Pseudomonadati</taxon>
        <taxon>Pseudomonadota</taxon>
        <taxon>Betaproteobacteria</taxon>
        <taxon>Burkholderiales</taxon>
        <taxon>Sphaerotilaceae</taxon>
        <taxon>Scleromatobacter</taxon>
    </lineage>
</organism>
<sequence>MPNRFRNNPIASIGLACCAVLSVFTILVLWMNGPTGDEMNAPIGVAIAAVARHFTAAPSFQNAGSDRADLVATLHLAVDIPLLLAFVALFWRATFSPARLSRPALAALLLAQLAIGVLVDSTFLFLLAAELALVVPLRSALKWLALQIALTLLVRLFTGWFEGEHDSEIVRRMLGLGVEIGFYFLAFGMACIAVLEQRARTRLSAANAELNAMQAMLGDTVRASERLRIARDLHDHVGHHLTALNLHLDLAQRQADGRVRELVDISRELSQALLAEVRRVVVHERDDRPIALAQALATLCAGVPRPAVRLTLEEPLAIASPSTAHTIFRCVQEGLSNAIRHADATLVEVSVQCGVDEIVVRVSDDGSGLRGRPEGSGLRGMRERLASANGTLVAADRSPRGFALEARLPSAGAAR</sequence>
<feature type="transmembrane region" description="Helical" evidence="4">
    <location>
        <begin position="173"/>
        <end position="195"/>
    </location>
</feature>
<keyword evidence="1" id="KW-0808">Transferase</keyword>
<dbReference type="PROSITE" id="PS51257">
    <property type="entry name" value="PROKAR_LIPOPROTEIN"/>
    <property type="match status" value="1"/>
</dbReference>
<dbReference type="Gene3D" id="3.30.565.10">
    <property type="entry name" value="Histidine kinase-like ATPase, C-terminal domain"/>
    <property type="match status" value="1"/>
</dbReference>
<keyword evidence="2 7" id="KW-0418">Kinase</keyword>
<dbReference type="Gene3D" id="1.20.5.1930">
    <property type="match status" value="1"/>
</dbReference>
<feature type="transmembrane region" description="Helical" evidence="4">
    <location>
        <begin position="12"/>
        <end position="31"/>
    </location>
</feature>
<evidence type="ECO:0000259" key="6">
    <source>
        <dbReference type="Pfam" id="PF07730"/>
    </source>
</evidence>
<dbReference type="Proteomes" id="UP001139353">
    <property type="component" value="Unassembled WGS sequence"/>
</dbReference>
<dbReference type="InterPro" id="IPR011712">
    <property type="entry name" value="Sig_transdc_His_kin_sub3_dim/P"/>
</dbReference>
<gene>
    <name evidence="7" type="ORF">LPC04_20895</name>
</gene>
<dbReference type="AlphaFoldDB" id="A0A9X2C213"/>
<evidence type="ECO:0000256" key="1">
    <source>
        <dbReference type="ARBA" id="ARBA00022679"/>
    </source>
</evidence>
<feature type="transmembrane region" description="Helical" evidence="4">
    <location>
        <begin position="140"/>
        <end position="161"/>
    </location>
</feature>
<comment type="caution">
    <text evidence="7">The sequence shown here is derived from an EMBL/GenBank/DDBJ whole genome shotgun (WGS) entry which is preliminary data.</text>
</comment>
<evidence type="ECO:0000259" key="5">
    <source>
        <dbReference type="Pfam" id="PF02518"/>
    </source>
</evidence>
<proteinExistence type="predicted"/>
<dbReference type="PANTHER" id="PTHR24421:SF59">
    <property type="entry name" value="OXYGEN SENSOR HISTIDINE KINASE NREB"/>
    <property type="match status" value="1"/>
</dbReference>
<evidence type="ECO:0000256" key="4">
    <source>
        <dbReference type="SAM" id="Phobius"/>
    </source>
</evidence>
<feature type="transmembrane region" description="Helical" evidence="4">
    <location>
        <begin position="70"/>
        <end position="91"/>
    </location>
</feature>
<dbReference type="Pfam" id="PF07730">
    <property type="entry name" value="HisKA_3"/>
    <property type="match status" value="1"/>
</dbReference>
<keyword evidence="8" id="KW-1185">Reference proteome</keyword>
<evidence type="ECO:0000313" key="7">
    <source>
        <dbReference type="EMBL" id="MCK9688171.1"/>
    </source>
</evidence>
<dbReference type="InterPro" id="IPR036890">
    <property type="entry name" value="HATPase_C_sf"/>
</dbReference>
<reference evidence="7" key="1">
    <citation type="submission" date="2021-11" db="EMBL/GenBank/DDBJ databases">
        <title>BS-T2-15 a new species belonging to the Comamonadaceae family isolated from the soil of a French oak forest.</title>
        <authorList>
            <person name="Mieszkin S."/>
            <person name="Alain K."/>
        </authorList>
    </citation>
    <scope>NUCLEOTIDE SEQUENCE</scope>
    <source>
        <strain evidence="7">BS-T2-15</strain>
    </source>
</reference>
<keyword evidence="4" id="KW-0472">Membrane</keyword>
<evidence type="ECO:0000256" key="2">
    <source>
        <dbReference type="ARBA" id="ARBA00022777"/>
    </source>
</evidence>
<name>A0A9X2C213_9BURK</name>
<keyword evidence="4" id="KW-0812">Transmembrane</keyword>
<dbReference type="GO" id="GO:0046983">
    <property type="term" value="F:protein dimerization activity"/>
    <property type="evidence" value="ECO:0007669"/>
    <property type="project" value="InterPro"/>
</dbReference>
<feature type="domain" description="Histidine kinase/HSP90-like ATPase" evidence="5">
    <location>
        <begin position="326"/>
        <end position="410"/>
    </location>
</feature>
<dbReference type="Pfam" id="PF02518">
    <property type="entry name" value="HATPase_c"/>
    <property type="match status" value="1"/>
</dbReference>
<keyword evidence="4" id="KW-1133">Transmembrane helix</keyword>
<dbReference type="GO" id="GO:0016020">
    <property type="term" value="C:membrane"/>
    <property type="evidence" value="ECO:0007669"/>
    <property type="project" value="InterPro"/>
</dbReference>
<dbReference type="EMBL" id="JAJLJH010000007">
    <property type="protein sequence ID" value="MCK9688171.1"/>
    <property type="molecule type" value="Genomic_DNA"/>
</dbReference>
<dbReference type="InterPro" id="IPR003594">
    <property type="entry name" value="HATPase_dom"/>
</dbReference>
<feature type="domain" description="Signal transduction histidine kinase subgroup 3 dimerisation and phosphoacceptor" evidence="6">
    <location>
        <begin position="225"/>
        <end position="285"/>
    </location>
</feature>
<dbReference type="CDD" id="cd16917">
    <property type="entry name" value="HATPase_UhpB-NarQ-NarX-like"/>
    <property type="match status" value="1"/>
</dbReference>
<keyword evidence="3" id="KW-0902">Two-component regulatory system</keyword>
<accession>A0A9X2C213</accession>
<protein>
    <submittedName>
        <fullName evidence="7">Histidine kinase</fullName>
    </submittedName>
</protein>
<evidence type="ECO:0000313" key="8">
    <source>
        <dbReference type="Proteomes" id="UP001139353"/>
    </source>
</evidence>
<dbReference type="PANTHER" id="PTHR24421">
    <property type="entry name" value="NITRATE/NITRITE SENSOR PROTEIN NARX-RELATED"/>
    <property type="match status" value="1"/>
</dbReference>
<dbReference type="InterPro" id="IPR050482">
    <property type="entry name" value="Sensor_HK_TwoCompSys"/>
</dbReference>